<dbReference type="EMBL" id="WHOB01000017">
    <property type="protein sequence ID" value="NOU78187.1"/>
    <property type="molecule type" value="Genomic_DNA"/>
</dbReference>
<dbReference type="InterPro" id="IPR029050">
    <property type="entry name" value="Immunoprotect_excell_Ig-like"/>
</dbReference>
<reference evidence="4 5" key="1">
    <citation type="submission" date="2019-10" db="EMBL/GenBank/DDBJ databases">
        <title>Description of Paenibacillus terricola sp. nov.</title>
        <authorList>
            <person name="Carlier A."/>
            <person name="Qi S."/>
        </authorList>
    </citation>
    <scope>NUCLEOTIDE SEQUENCE [LARGE SCALE GENOMIC DNA]</scope>
    <source>
        <strain evidence="4 5">LMG 31459</strain>
    </source>
</reference>
<comment type="caution">
    <text evidence="4">The sequence shown here is derived from an EMBL/GenBank/DDBJ whole genome shotgun (WGS) entry which is preliminary data.</text>
</comment>
<accession>A0ABX1YBA1</accession>
<evidence type="ECO:0000256" key="2">
    <source>
        <dbReference type="SAM" id="Coils"/>
    </source>
</evidence>
<feature type="signal peptide" evidence="3">
    <location>
        <begin position="1"/>
        <end position="25"/>
    </location>
</feature>
<name>A0ABX1YBA1_9BACL</name>
<gene>
    <name evidence="4" type="ORF">GC101_04760</name>
</gene>
<keyword evidence="2" id="KW-0175">Coiled coil</keyword>
<keyword evidence="5" id="KW-1185">Reference proteome</keyword>
<keyword evidence="1 3" id="KW-0732">Signal</keyword>
<dbReference type="Proteomes" id="UP000596857">
    <property type="component" value="Unassembled WGS sequence"/>
</dbReference>
<dbReference type="Gene3D" id="2.60.40.1240">
    <property type="match status" value="1"/>
</dbReference>
<protein>
    <submittedName>
        <fullName evidence="4">BZIP transcription factor</fullName>
    </submittedName>
</protein>
<dbReference type="PROSITE" id="PS51257">
    <property type="entry name" value="PROKAR_LIPOPROTEIN"/>
    <property type="match status" value="1"/>
</dbReference>
<organism evidence="4 5">
    <name type="scientific">Paenibacillus phytohabitans</name>
    <dbReference type="NCBI Taxonomy" id="2654978"/>
    <lineage>
        <taxon>Bacteria</taxon>
        <taxon>Bacillati</taxon>
        <taxon>Bacillota</taxon>
        <taxon>Bacilli</taxon>
        <taxon>Bacillales</taxon>
        <taxon>Paenibacillaceae</taxon>
        <taxon>Paenibacillus</taxon>
    </lineage>
</organism>
<evidence type="ECO:0000256" key="3">
    <source>
        <dbReference type="SAM" id="SignalP"/>
    </source>
</evidence>
<evidence type="ECO:0000313" key="5">
    <source>
        <dbReference type="Proteomes" id="UP000596857"/>
    </source>
</evidence>
<feature type="chain" id="PRO_5047544379" evidence="3">
    <location>
        <begin position="26"/>
        <end position="240"/>
    </location>
</feature>
<evidence type="ECO:0000313" key="4">
    <source>
        <dbReference type="EMBL" id="NOU78187.1"/>
    </source>
</evidence>
<sequence>MKVRTISIWLSAAMLALSVAGCSSGKSGSAGENTEKLKTEISKLQEENKQLKAENDKLKEEASVLPVTAAGEAEVVEPAGEEAGTAVADAGDDQKTMVKGTPLVIDGIGEYTITKTSFAKKVIPSKPGSFYTYYEAKEPGTTYLAITLQAKNLAGEAMDADAVADVKVKYDNKYEYSTFSTMEENGGEDFTYTSISEIEPLKNGTLVYLAEVPDEVESGSKPLYADVKIEGETYRYIIVK</sequence>
<feature type="coiled-coil region" evidence="2">
    <location>
        <begin position="34"/>
        <end position="64"/>
    </location>
</feature>
<evidence type="ECO:0000256" key="1">
    <source>
        <dbReference type="ARBA" id="ARBA00022729"/>
    </source>
</evidence>
<dbReference type="CDD" id="cd14686">
    <property type="entry name" value="bZIP"/>
    <property type="match status" value="1"/>
</dbReference>
<proteinExistence type="predicted"/>